<evidence type="ECO:0000313" key="3">
    <source>
        <dbReference type="EMBL" id="KAJ3225558.1"/>
    </source>
</evidence>
<dbReference type="AlphaFoldDB" id="A0AAD5Y304"/>
<keyword evidence="4" id="KW-1185">Reference proteome</keyword>
<comment type="caution">
    <text evidence="3">The sequence shown here is derived from an EMBL/GenBank/DDBJ whole genome shotgun (WGS) entry which is preliminary data.</text>
</comment>
<reference evidence="3" key="1">
    <citation type="submission" date="2020-05" db="EMBL/GenBank/DDBJ databases">
        <title>Phylogenomic resolution of chytrid fungi.</title>
        <authorList>
            <person name="Stajich J.E."/>
            <person name="Amses K."/>
            <person name="Simmons R."/>
            <person name="Seto K."/>
            <person name="Myers J."/>
            <person name="Bonds A."/>
            <person name="Quandt C.A."/>
            <person name="Barry K."/>
            <person name="Liu P."/>
            <person name="Grigoriev I."/>
            <person name="Longcore J.E."/>
            <person name="James T.Y."/>
        </authorList>
    </citation>
    <scope>NUCLEOTIDE SEQUENCE</scope>
    <source>
        <strain evidence="3">JEL0476</strain>
    </source>
</reference>
<protein>
    <recommendedName>
        <fullName evidence="2">Cas12f1-like TNB domain-containing protein</fullName>
    </recommendedName>
</protein>
<proteinExistence type="predicted"/>
<dbReference type="Proteomes" id="UP001211065">
    <property type="component" value="Unassembled WGS sequence"/>
</dbReference>
<dbReference type="InterPro" id="IPR010095">
    <property type="entry name" value="Cas12f1-like_TNB"/>
</dbReference>
<accession>A0AAD5Y304</accession>
<gene>
    <name evidence="3" type="ORF">HK099_006592</name>
</gene>
<evidence type="ECO:0000259" key="2">
    <source>
        <dbReference type="Pfam" id="PF07282"/>
    </source>
</evidence>
<sequence>MHIDVIKDLLKKNDVIFYGDIKSQDIPQISSNKTLKKDFQMLRFYQFKEGKEVFSVNEAYTTKTCSKCVKLNDPKTSKFYSCSECDRTVGRDKNAAKKHFNERFNNK</sequence>
<dbReference type="Pfam" id="PF07282">
    <property type="entry name" value="Cas12f1-like_TNB"/>
    <property type="match status" value="1"/>
</dbReference>
<keyword evidence="1" id="KW-0238">DNA-binding</keyword>
<evidence type="ECO:0000256" key="1">
    <source>
        <dbReference type="ARBA" id="ARBA00023125"/>
    </source>
</evidence>
<feature type="domain" description="Cas12f1-like TNB" evidence="2">
    <location>
        <begin position="40"/>
        <end position="97"/>
    </location>
</feature>
<dbReference type="EMBL" id="JADGJW010000058">
    <property type="protein sequence ID" value="KAJ3225558.1"/>
    <property type="molecule type" value="Genomic_DNA"/>
</dbReference>
<name>A0AAD5Y304_9FUNG</name>
<organism evidence="3 4">
    <name type="scientific">Clydaea vesicula</name>
    <dbReference type="NCBI Taxonomy" id="447962"/>
    <lineage>
        <taxon>Eukaryota</taxon>
        <taxon>Fungi</taxon>
        <taxon>Fungi incertae sedis</taxon>
        <taxon>Chytridiomycota</taxon>
        <taxon>Chytridiomycota incertae sedis</taxon>
        <taxon>Chytridiomycetes</taxon>
        <taxon>Lobulomycetales</taxon>
        <taxon>Lobulomycetaceae</taxon>
        <taxon>Clydaea</taxon>
    </lineage>
</organism>
<evidence type="ECO:0000313" key="4">
    <source>
        <dbReference type="Proteomes" id="UP001211065"/>
    </source>
</evidence>
<dbReference type="GO" id="GO:0003677">
    <property type="term" value="F:DNA binding"/>
    <property type="evidence" value="ECO:0007669"/>
    <property type="project" value="UniProtKB-KW"/>
</dbReference>